<dbReference type="EMBL" id="CP014228">
    <property type="protein sequence ID" value="AMD88423.1"/>
    <property type="molecule type" value="Genomic_DNA"/>
</dbReference>
<evidence type="ECO:0000259" key="2">
    <source>
        <dbReference type="Pfam" id="PF04892"/>
    </source>
</evidence>
<feature type="domain" description="VanZ-like" evidence="2">
    <location>
        <begin position="50"/>
        <end position="123"/>
    </location>
</feature>
<dbReference type="Proteomes" id="UP000065220">
    <property type="component" value="Chromosome"/>
</dbReference>
<organism evidence="3 4">
    <name type="scientific">Actinomyces radicidentis</name>
    <dbReference type="NCBI Taxonomy" id="111015"/>
    <lineage>
        <taxon>Bacteria</taxon>
        <taxon>Bacillati</taxon>
        <taxon>Actinomycetota</taxon>
        <taxon>Actinomycetes</taxon>
        <taxon>Actinomycetales</taxon>
        <taxon>Actinomycetaceae</taxon>
        <taxon>Actinomyces</taxon>
    </lineage>
</organism>
<keyword evidence="1" id="KW-0472">Membrane</keyword>
<feature type="transmembrane region" description="Helical" evidence="1">
    <location>
        <begin position="51"/>
        <end position="69"/>
    </location>
</feature>
<protein>
    <recommendedName>
        <fullName evidence="2">VanZ-like domain-containing protein</fullName>
    </recommendedName>
</protein>
<keyword evidence="4" id="KW-1185">Reference proteome</keyword>
<reference evidence="4" key="1">
    <citation type="submission" date="2016-02" db="EMBL/GenBank/DDBJ databases">
        <authorList>
            <person name="Holder M.E."/>
            <person name="Ajami N.J."/>
            <person name="Petrosino J.F."/>
        </authorList>
    </citation>
    <scope>NUCLEOTIDE SEQUENCE [LARGE SCALE GENOMIC DNA]</scope>
    <source>
        <strain evidence="4">CCUG 36733</strain>
    </source>
</reference>
<evidence type="ECO:0000313" key="4">
    <source>
        <dbReference type="Proteomes" id="UP000065220"/>
    </source>
</evidence>
<keyword evidence="1" id="KW-1133">Transmembrane helix</keyword>
<feature type="transmembrane region" description="Helical" evidence="1">
    <location>
        <begin position="74"/>
        <end position="92"/>
    </location>
</feature>
<gene>
    <name evidence="3" type="ORF">AXF14_04590</name>
</gene>
<sequence>MGEKGRHRARLIAGAYLAVVLVAVTWPSGSDVAGAKSLLGLWFLTPEQKDVTLNLVMVAPLTLLATLGWPRVPWWAWALMGCGLGCGAELTQHLLPALGRRASWWNVLENGAGAWAGAVVAELAVRWALRDRA</sequence>
<accession>A0A0X8JHD3</accession>
<evidence type="ECO:0000313" key="3">
    <source>
        <dbReference type="EMBL" id="AMD88423.1"/>
    </source>
</evidence>
<dbReference type="KEGG" id="ard:AXF14_04590"/>
<dbReference type="OrthoDB" id="3734191at2"/>
<dbReference type="Pfam" id="PF04892">
    <property type="entry name" value="VanZ"/>
    <property type="match status" value="1"/>
</dbReference>
<dbReference type="InterPro" id="IPR006976">
    <property type="entry name" value="VanZ-like"/>
</dbReference>
<dbReference type="AlphaFoldDB" id="A0A0X8JHD3"/>
<keyword evidence="1" id="KW-0812">Transmembrane</keyword>
<evidence type="ECO:0000256" key="1">
    <source>
        <dbReference type="SAM" id="Phobius"/>
    </source>
</evidence>
<feature type="transmembrane region" description="Helical" evidence="1">
    <location>
        <begin position="112"/>
        <end position="129"/>
    </location>
</feature>
<name>A0A0X8JHD3_ACTRD</name>
<proteinExistence type="predicted"/>